<dbReference type="RefSeq" id="WP_043403772.1">
    <property type="nucleotide sequence ID" value="NZ_JPMI01000231.1"/>
</dbReference>
<evidence type="ECO:0000313" key="1">
    <source>
        <dbReference type="EMBL" id="KFA89890.1"/>
    </source>
</evidence>
<dbReference type="AlphaFoldDB" id="A0A084SN55"/>
<dbReference type="Proteomes" id="UP000028547">
    <property type="component" value="Unassembled WGS sequence"/>
</dbReference>
<organism evidence="1 2">
    <name type="scientific">Archangium violaceum Cb vi76</name>
    <dbReference type="NCBI Taxonomy" id="1406225"/>
    <lineage>
        <taxon>Bacteria</taxon>
        <taxon>Pseudomonadati</taxon>
        <taxon>Myxococcota</taxon>
        <taxon>Myxococcia</taxon>
        <taxon>Myxococcales</taxon>
        <taxon>Cystobacterineae</taxon>
        <taxon>Archangiaceae</taxon>
        <taxon>Archangium</taxon>
    </lineage>
</organism>
<comment type="caution">
    <text evidence="1">The sequence shown here is derived from an EMBL/GenBank/DDBJ whole genome shotgun (WGS) entry which is preliminary data.</text>
</comment>
<proteinExistence type="predicted"/>
<reference evidence="1 2" key="1">
    <citation type="submission" date="2014-07" db="EMBL/GenBank/DDBJ databases">
        <title>Draft Genome Sequence of Gephyronic Acid Producer, Cystobacter violaceus Strain Cb vi76.</title>
        <authorList>
            <person name="Stevens D.C."/>
            <person name="Young J."/>
            <person name="Carmichael R."/>
            <person name="Tan J."/>
            <person name="Taylor R.E."/>
        </authorList>
    </citation>
    <scope>NUCLEOTIDE SEQUENCE [LARGE SCALE GENOMIC DNA]</scope>
    <source>
        <strain evidence="1 2">Cb vi76</strain>
    </source>
</reference>
<name>A0A084SN55_9BACT</name>
<accession>A0A084SN55</accession>
<gene>
    <name evidence="1" type="ORF">Q664_32095</name>
</gene>
<dbReference type="EMBL" id="JPMI01000231">
    <property type="protein sequence ID" value="KFA89890.1"/>
    <property type="molecule type" value="Genomic_DNA"/>
</dbReference>
<sequence>MSVSFHLCQPGRGASCGACCGLYNFRDHSRATLTERLATQTDTFAPLPREPGAWQAAARALLEARHATPPLFPAVRVCPLLGFLDAERTRVGCLGHPKVTGGADLRDCGVYRADICETFTCPSFTWLSDAQARLVQAACADWYLYGLVITDVEFVRGCLRLLEWELAGPVDPEVLAARPETLEAVRQLFALKETAPGRDTHAAVFGRFTPDTEGEPLSRTLDYAALGARAAPEDEVVLCLGYVPTHLEELTRARELVRTHVSAVAHALGA</sequence>
<evidence type="ECO:0000313" key="2">
    <source>
        <dbReference type="Proteomes" id="UP000028547"/>
    </source>
</evidence>
<protein>
    <submittedName>
        <fullName evidence="1">Uncharacterized protein</fullName>
    </submittedName>
</protein>